<organism evidence="1 2">
    <name type="scientific">Enterococcus alcedinis</name>
    <dbReference type="NCBI Taxonomy" id="1274384"/>
    <lineage>
        <taxon>Bacteria</taxon>
        <taxon>Bacillati</taxon>
        <taxon>Bacillota</taxon>
        <taxon>Bacilli</taxon>
        <taxon>Lactobacillales</taxon>
        <taxon>Enterococcaceae</taxon>
        <taxon>Enterococcus</taxon>
    </lineage>
</organism>
<reference evidence="1" key="1">
    <citation type="journal article" date="2014" name="Int. J. Syst. Evol. Microbiol.">
        <title>Complete genome sequence of Corynebacterium casei LMG S-19264T (=DSM 44701T), isolated from a smear-ripened cheese.</title>
        <authorList>
            <consortium name="US DOE Joint Genome Institute (JGI-PGF)"/>
            <person name="Walter F."/>
            <person name="Albersmeier A."/>
            <person name="Kalinowski J."/>
            <person name="Ruckert C."/>
        </authorList>
    </citation>
    <scope>NUCLEOTIDE SEQUENCE</scope>
    <source>
        <strain evidence="1">CCM 8433</strain>
    </source>
</reference>
<name>A0A917JDL5_9ENTE</name>
<comment type="caution">
    <text evidence="1">The sequence shown here is derived from an EMBL/GenBank/DDBJ whole genome shotgun (WGS) entry which is preliminary data.</text>
</comment>
<evidence type="ECO:0000313" key="1">
    <source>
        <dbReference type="EMBL" id="GGI65273.1"/>
    </source>
</evidence>
<gene>
    <name evidence="1" type="ORF">GCM10011482_09270</name>
</gene>
<keyword evidence="2" id="KW-1185">Reference proteome</keyword>
<proteinExistence type="predicted"/>
<reference evidence="1" key="2">
    <citation type="submission" date="2020-09" db="EMBL/GenBank/DDBJ databases">
        <authorList>
            <person name="Sun Q."/>
            <person name="Sedlacek I."/>
        </authorList>
    </citation>
    <scope>NUCLEOTIDE SEQUENCE</scope>
    <source>
        <strain evidence="1">CCM 8433</strain>
    </source>
</reference>
<evidence type="ECO:0000313" key="2">
    <source>
        <dbReference type="Proteomes" id="UP000622610"/>
    </source>
</evidence>
<protein>
    <submittedName>
        <fullName evidence="1">Uncharacterized protein</fullName>
    </submittedName>
</protein>
<dbReference type="EMBL" id="BMDT01000003">
    <property type="protein sequence ID" value="GGI65273.1"/>
    <property type="molecule type" value="Genomic_DNA"/>
</dbReference>
<accession>A0A917JDL5</accession>
<dbReference type="Proteomes" id="UP000622610">
    <property type="component" value="Unassembled WGS sequence"/>
</dbReference>
<dbReference type="AlphaFoldDB" id="A0A917JDL5"/>
<sequence>MFTECKSRNKLGKKVKEVRVYRKMFLKEKGTRDMLKNNGRFIKVKLRLCRSAQ</sequence>